<evidence type="ECO:0000256" key="10">
    <source>
        <dbReference type="ARBA" id="ARBA00023004"/>
    </source>
</evidence>
<dbReference type="GO" id="GO:0002935">
    <property type="term" value="F:tRNA (adenine(37)-C2)-methyltransferase activity"/>
    <property type="evidence" value="ECO:0007669"/>
    <property type="project" value="UniProtKB-UniRule"/>
</dbReference>
<feature type="binding site" evidence="12">
    <location>
        <position position="145"/>
    </location>
    <ligand>
        <name>[4Fe-4S] cluster</name>
        <dbReference type="ChEBI" id="CHEBI:49883"/>
        <note>4Fe-4S-S-AdoMet</note>
    </ligand>
</feature>
<dbReference type="PIRSF" id="PIRSF006004">
    <property type="entry name" value="CHP00048"/>
    <property type="match status" value="1"/>
</dbReference>
<keyword evidence="4 12" id="KW-0698">rRNA processing</keyword>
<dbReference type="NCBIfam" id="TIGR00048">
    <property type="entry name" value="rRNA_mod_RlmN"/>
    <property type="match status" value="1"/>
</dbReference>
<dbReference type="Pfam" id="PF04055">
    <property type="entry name" value="Radical_SAM"/>
    <property type="match status" value="1"/>
</dbReference>
<dbReference type="Proteomes" id="UP000070675">
    <property type="component" value="Unassembled WGS sequence"/>
</dbReference>
<dbReference type="GO" id="GO:0000049">
    <property type="term" value="F:tRNA binding"/>
    <property type="evidence" value="ECO:0007669"/>
    <property type="project" value="UniProtKB-UniRule"/>
</dbReference>
<comment type="catalytic activity">
    <reaction evidence="12">
        <text>adenosine(2503) in 23S rRNA + 2 reduced [2Fe-2S]-[ferredoxin] + 2 S-adenosyl-L-methionine = 2-methyladenosine(2503) in 23S rRNA + 5'-deoxyadenosine + L-methionine + 2 oxidized [2Fe-2S]-[ferredoxin] + S-adenosyl-L-homocysteine</text>
        <dbReference type="Rhea" id="RHEA:42916"/>
        <dbReference type="Rhea" id="RHEA-COMP:10000"/>
        <dbReference type="Rhea" id="RHEA-COMP:10001"/>
        <dbReference type="Rhea" id="RHEA-COMP:10152"/>
        <dbReference type="Rhea" id="RHEA-COMP:10282"/>
        <dbReference type="ChEBI" id="CHEBI:17319"/>
        <dbReference type="ChEBI" id="CHEBI:33737"/>
        <dbReference type="ChEBI" id="CHEBI:33738"/>
        <dbReference type="ChEBI" id="CHEBI:57844"/>
        <dbReference type="ChEBI" id="CHEBI:57856"/>
        <dbReference type="ChEBI" id="CHEBI:59789"/>
        <dbReference type="ChEBI" id="CHEBI:74411"/>
        <dbReference type="ChEBI" id="CHEBI:74497"/>
        <dbReference type="EC" id="2.1.1.192"/>
    </reaction>
</comment>
<feature type="binding site" evidence="12">
    <location>
        <position position="220"/>
    </location>
    <ligand>
        <name>S-adenosyl-L-methionine</name>
        <dbReference type="ChEBI" id="CHEBI:59789"/>
    </ligand>
</feature>
<keyword evidence="15" id="KW-1185">Reference proteome</keyword>
<dbReference type="InterPro" id="IPR048641">
    <property type="entry name" value="RlmN_N"/>
</dbReference>
<feature type="active site" description="Proton acceptor" evidence="12">
    <location>
        <position position="118"/>
    </location>
</feature>
<dbReference type="Gene3D" id="3.20.20.70">
    <property type="entry name" value="Aldolase class I"/>
    <property type="match status" value="1"/>
</dbReference>
<keyword evidence="10 12" id="KW-0408">Iron</keyword>
<keyword evidence="3 12" id="KW-0963">Cytoplasm</keyword>
<dbReference type="GO" id="GO:0005737">
    <property type="term" value="C:cytoplasm"/>
    <property type="evidence" value="ECO:0007669"/>
    <property type="project" value="UniProtKB-SubCell"/>
</dbReference>
<gene>
    <name evidence="12" type="primary">rlmN</name>
    <name evidence="14" type="ORF">HMPREF3192_00684</name>
</gene>
<keyword evidence="11 12" id="KW-0411">Iron-sulfur</keyword>
<dbReference type="GO" id="GO:0070475">
    <property type="term" value="P:rRNA base methylation"/>
    <property type="evidence" value="ECO:0007669"/>
    <property type="project" value="UniProtKB-UniRule"/>
</dbReference>
<dbReference type="Pfam" id="PF21016">
    <property type="entry name" value="RlmN_N"/>
    <property type="match status" value="1"/>
</dbReference>
<feature type="binding site" evidence="12">
    <location>
        <position position="141"/>
    </location>
    <ligand>
        <name>[4Fe-4S] cluster</name>
        <dbReference type="ChEBI" id="CHEBI:49883"/>
        <note>4Fe-4S-S-AdoMet</note>
    </ligand>
</feature>
<dbReference type="PATRIC" id="fig|1393034.3.peg.661"/>
<comment type="caution">
    <text evidence="12">Lacks conserved residue(s) required for the propagation of feature annotation.</text>
</comment>
<organism evidence="14 15">
    <name type="scientific">Atopobium deltae</name>
    <dbReference type="NCBI Taxonomy" id="1393034"/>
    <lineage>
        <taxon>Bacteria</taxon>
        <taxon>Bacillati</taxon>
        <taxon>Actinomycetota</taxon>
        <taxon>Coriobacteriia</taxon>
        <taxon>Coriobacteriales</taxon>
        <taxon>Atopobiaceae</taxon>
        <taxon>Atopobium</taxon>
    </lineage>
</organism>
<feature type="binding site" evidence="12">
    <location>
        <position position="148"/>
    </location>
    <ligand>
        <name>[4Fe-4S] cluster</name>
        <dbReference type="ChEBI" id="CHEBI:49883"/>
        <note>4Fe-4S-S-AdoMet</note>
    </ligand>
</feature>
<dbReference type="EC" id="2.1.1.192" evidence="12"/>
<comment type="catalytic activity">
    <reaction evidence="12">
        <text>adenosine(37) in tRNA + 2 reduced [2Fe-2S]-[ferredoxin] + 2 S-adenosyl-L-methionine = 2-methyladenosine(37) in tRNA + 5'-deoxyadenosine + L-methionine + 2 oxidized [2Fe-2S]-[ferredoxin] + S-adenosyl-L-homocysteine</text>
        <dbReference type="Rhea" id="RHEA:43332"/>
        <dbReference type="Rhea" id="RHEA-COMP:10000"/>
        <dbReference type="Rhea" id="RHEA-COMP:10001"/>
        <dbReference type="Rhea" id="RHEA-COMP:10162"/>
        <dbReference type="Rhea" id="RHEA-COMP:10485"/>
        <dbReference type="ChEBI" id="CHEBI:17319"/>
        <dbReference type="ChEBI" id="CHEBI:33737"/>
        <dbReference type="ChEBI" id="CHEBI:33738"/>
        <dbReference type="ChEBI" id="CHEBI:57844"/>
        <dbReference type="ChEBI" id="CHEBI:57856"/>
        <dbReference type="ChEBI" id="CHEBI:59789"/>
        <dbReference type="ChEBI" id="CHEBI:74411"/>
        <dbReference type="ChEBI" id="CHEBI:74497"/>
        <dbReference type="EC" id="2.1.1.192"/>
    </reaction>
</comment>
<dbReference type="OrthoDB" id="9793973at2"/>
<dbReference type="SFLD" id="SFLDS00029">
    <property type="entry name" value="Radical_SAM"/>
    <property type="match status" value="1"/>
</dbReference>
<comment type="similarity">
    <text evidence="12">Belongs to the radical SAM superfamily. RlmN family.</text>
</comment>
<proteinExistence type="inferred from homology"/>
<dbReference type="InterPro" id="IPR058240">
    <property type="entry name" value="rSAM_sf"/>
</dbReference>
<evidence type="ECO:0000256" key="2">
    <source>
        <dbReference type="ARBA" id="ARBA00022485"/>
    </source>
</evidence>
<dbReference type="AlphaFoldDB" id="A0A133XVJ3"/>
<name>A0A133XVJ3_9ACTN</name>
<dbReference type="InterPro" id="IPR027492">
    <property type="entry name" value="RNA_MTrfase_RlmN"/>
</dbReference>
<keyword evidence="2 12" id="KW-0004">4Fe-4S</keyword>
<dbReference type="InterPro" id="IPR007197">
    <property type="entry name" value="rSAM"/>
</dbReference>
<dbReference type="GO" id="GO:0046872">
    <property type="term" value="F:metal ion binding"/>
    <property type="evidence" value="ECO:0007669"/>
    <property type="project" value="UniProtKB-KW"/>
</dbReference>
<comment type="function">
    <text evidence="12">Specifically methylates position 2 of adenine 2503 in 23S rRNA and position 2 of adenine 37 in tRNAs.</text>
</comment>
<comment type="miscellaneous">
    <text evidence="12">Reaction proceeds by a ping-pong mechanism involving intermediate methylation of a conserved cysteine residue.</text>
</comment>
<evidence type="ECO:0000256" key="7">
    <source>
        <dbReference type="ARBA" id="ARBA00022691"/>
    </source>
</evidence>
<feature type="domain" description="Radical SAM core" evidence="13">
    <location>
        <begin position="127"/>
        <end position="357"/>
    </location>
</feature>
<dbReference type="STRING" id="1393034.HMPREF3192_00684"/>
<comment type="cofactor">
    <cofactor evidence="12">
        <name>[4Fe-4S] cluster</name>
        <dbReference type="ChEBI" id="CHEBI:49883"/>
    </cofactor>
    <text evidence="12">Binds 1 [4Fe-4S] cluster. The cluster is coordinated with 3 cysteines and an exchangeable S-adenosyl-L-methionine.</text>
</comment>
<feature type="active site" description="S-methylcysteine intermediate" evidence="12">
    <location>
        <position position="362"/>
    </location>
</feature>
<comment type="subcellular location">
    <subcellularLocation>
        <location evidence="1 12">Cytoplasm</location>
    </subcellularLocation>
</comment>
<keyword evidence="5 12" id="KW-0489">Methyltransferase</keyword>
<dbReference type="InterPro" id="IPR040072">
    <property type="entry name" value="Methyltransferase_A"/>
</dbReference>
<evidence type="ECO:0000313" key="15">
    <source>
        <dbReference type="Proteomes" id="UP000070675"/>
    </source>
</evidence>
<dbReference type="InterPro" id="IPR013785">
    <property type="entry name" value="Aldolase_TIM"/>
</dbReference>
<dbReference type="Gene3D" id="1.10.150.530">
    <property type="match status" value="1"/>
</dbReference>
<evidence type="ECO:0000256" key="9">
    <source>
        <dbReference type="ARBA" id="ARBA00022723"/>
    </source>
</evidence>
<evidence type="ECO:0000313" key="14">
    <source>
        <dbReference type="EMBL" id="KXB34939.1"/>
    </source>
</evidence>
<feature type="binding site" evidence="12">
    <location>
        <position position="319"/>
    </location>
    <ligand>
        <name>S-adenosyl-L-methionine</name>
        <dbReference type="ChEBI" id="CHEBI:59789"/>
    </ligand>
</feature>
<evidence type="ECO:0000256" key="5">
    <source>
        <dbReference type="ARBA" id="ARBA00022603"/>
    </source>
</evidence>
<protein>
    <recommendedName>
        <fullName evidence="12">Probable dual-specificity RNA methyltransferase RlmN</fullName>
        <ecNumber evidence="12">2.1.1.192</ecNumber>
    </recommendedName>
    <alternativeName>
        <fullName evidence="12">23S rRNA (adenine(2503)-C(2))-methyltransferase</fullName>
    </alternativeName>
    <alternativeName>
        <fullName evidence="12">23S rRNA m2A2503 methyltransferase</fullName>
    </alternativeName>
    <alternativeName>
        <fullName evidence="12">Ribosomal RNA large subunit methyltransferase N</fullName>
    </alternativeName>
    <alternativeName>
        <fullName evidence="12">tRNA (adenine(37)-C(2))-methyltransferase</fullName>
    </alternativeName>
    <alternativeName>
        <fullName evidence="12">tRNA m2A37 methyltransferase</fullName>
    </alternativeName>
</protein>
<dbReference type="GO" id="GO:0019843">
    <property type="term" value="F:rRNA binding"/>
    <property type="evidence" value="ECO:0007669"/>
    <property type="project" value="UniProtKB-UniRule"/>
</dbReference>
<keyword evidence="6 12" id="KW-0808">Transferase</keyword>
<sequence>MVQVFVRLLQKSQRFVVFLYNLQIRARMLQNIKQLSKEQLVSFVLSVGQPKFRASQIYSWLWIKHAKSFEDMSDLPLNLRQTLAENFYLHIPRPIVTQQSADGSRKYLLELADKTTVECVGMPSLSKADKLSICVSSQAGCAMRCSFCATGKSGLIRSLTADEIYEQAQYIIDDFGMRASNIVFMGQGEPFTNYRETLRTLRLFNARDGLGIGARHLTVSTCGIIPMIRKFATEPEQFTLAVSLHSAVQKTRDELMPGVKQFKLTQLKEALQDYAEKTGRRPSYEYALIGGVNDTDEEISALCDFTRGTLVHVNFIMLNEIDDSPFKPSTPERAQLFIKRLARVGVEATIRNSRGSDIDAACGQLKQKSVARGKAQG</sequence>
<dbReference type="HAMAP" id="MF_01849">
    <property type="entry name" value="RNA_methyltr_RlmN"/>
    <property type="match status" value="1"/>
</dbReference>
<dbReference type="GO" id="GO:0070040">
    <property type="term" value="F:rRNA (adenine(2503)-C2-)-methyltransferase activity"/>
    <property type="evidence" value="ECO:0007669"/>
    <property type="project" value="UniProtKB-UniRule"/>
</dbReference>
<accession>A0A133XVJ3</accession>
<keyword evidence="12" id="KW-1015">Disulfide bond</keyword>
<evidence type="ECO:0000259" key="13">
    <source>
        <dbReference type="PROSITE" id="PS51918"/>
    </source>
</evidence>
<keyword evidence="7 12" id="KW-0949">S-adenosyl-L-methionine</keyword>
<dbReference type="GO" id="GO:0051539">
    <property type="term" value="F:4 iron, 4 sulfur cluster binding"/>
    <property type="evidence" value="ECO:0007669"/>
    <property type="project" value="UniProtKB-UniRule"/>
</dbReference>
<evidence type="ECO:0000256" key="8">
    <source>
        <dbReference type="ARBA" id="ARBA00022694"/>
    </source>
</evidence>
<dbReference type="PANTHER" id="PTHR30544">
    <property type="entry name" value="23S RRNA METHYLTRANSFERASE"/>
    <property type="match status" value="1"/>
</dbReference>
<feature type="binding site" evidence="12">
    <location>
        <begin position="243"/>
        <end position="245"/>
    </location>
    <ligand>
        <name>S-adenosyl-L-methionine</name>
        <dbReference type="ChEBI" id="CHEBI:59789"/>
    </ligand>
</feature>
<dbReference type="PANTHER" id="PTHR30544:SF5">
    <property type="entry name" value="RADICAL SAM CORE DOMAIN-CONTAINING PROTEIN"/>
    <property type="match status" value="1"/>
</dbReference>
<evidence type="ECO:0000256" key="1">
    <source>
        <dbReference type="ARBA" id="ARBA00004496"/>
    </source>
</evidence>
<dbReference type="SFLD" id="SFLDG01062">
    <property type="entry name" value="methyltransferase_(Class_A)"/>
    <property type="match status" value="1"/>
</dbReference>
<dbReference type="EMBL" id="LSCR01000009">
    <property type="protein sequence ID" value="KXB34939.1"/>
    <property type="molecule type" value="Genomic_DNA"/>
</dbReference>
<comment type="caution">
    <text evidence="14">The sequence shown here is derived from an EMBL/GenBank/DDBJ whole genome shotgun (WGS) entry which is preliminary data.</text>
</comment>
<dbReference type="PROSITE" id="PS51918">
    <property type="entry name" value="RADICAL_SAM"/>
    <property type="match status" value="1"/>
</dbReference>
<reference evidence="15" key="1">
    <citation type="submission" date="2016-01" db="EMBL/GenBank/DDBJ databases">
        <authorList>
            <person name="Mitreva M."/>
            <person name="Pepin K.H."/>
            <person name="Mihindukulasuriya K.A."/>
            <person name="Fulton R."/>
            <person name="Fronick C."/>
            <person name="O'Laughlin M."/>
            <person name="Miner T."/>
            <person name="Herter B."/>
            <person name="Rosa B.A."/>
            <person name="Cordes M."/>
            <person name="Tomlinson C."/>
            <person name="Wollam A."/>
            <person name="Palsikar V.B."/>
            <person name="Mardis E.R."/>
            <person name="Wilson R.K."/>
        </authorList>
    </citation>
    <scope>NUCLEOTIDE SEQUENCE [LARGE SCALE GENOMIC DNA]</scope>
    <source>
        <strain evidence="15">DNF00019</strain>
    </source>
</reference>
<keyword evidence="8 12" id="KW-0819">tRNA processing</keyword>
<evidence type="ECO:0000256" key="3">
    <source>
        <dbReference type="ARBA" id="ARBA00022490"/>
    </source>
</evidence>
<evidence type="ECO:0000256" key="11">
    <source>
        <dbReference type="ARBA" id="ARBA00023014"/>
    </source>
</evidence>
<keyword evidence="9 12" id="KW-0479">Metal-binding</keyword>
<dbReference type="CDD" id="cd01335">
    <property type="entry name" value="Radical_SAM"/>
    <property type="match status" value="1"/>
</dbReference>
<dbReference type="GO" id="GO:0030488">
    <property type="term" value="P:tRNA methylation"/>
    <property type="evidence" value="ECO:0007669"/>
    <property type="project" value="UniProtKB-UniRule"/>
</dbReference>
<evidence type="ECO:0000256" key="12">
    <source>
        <dbReference type="HAMAP-Rule" id="MF_01849"/>
    </source>
</evidence>
<dbReference type="SFLD" id="SFLDF00275">
    <property type="entry name" value="adenosine_C2_methyltransferase"/>
    <property type="match status" value="1"/>
</dbReference>
<feature type="binding site" evidence="12">
    <location>
        <begin position="188"/>
        <end position="189"/>
    </location>
    <ligand>
        <name>S-adenosyl-L-methionine</name>
        <dbReference type="ChEBI" id="CHEBI:59789"/>
    </ligand>
</feature>
<evidence type="ECO:0000256" key="6">
    <source>
        <dbReference type="ARBA" id="ARBA00022679"/>
    </source>
</evidence>
<evidence type="ECO:0000256" key="4">
    <source>
        <dbReference type="ARBA" id="ARBA00022552"/>
    </source>
</evidence>
<dbReference type="InterPro" id="IPR004383">
    <property type="entry name" value="rRNA_lsu_MTrfase_RlmN/Cfr"/>
</dbReference>
<dbReference type="SUPFAM" id="SSF102114">
    <property type="entry name" value="Radical SAM enzymes"/>
    <property type="match status" value="1"/>
</dbReference>